<dbReference type="EMBL" id="RKLQ01000002">
    <property type="protein sequence ID" value="MBX0303822.1"/>
    <property type="molecule type" value="Genomic_DNA"/>
</dbReference>
<evidence type="ECO:0000313" key="1">
    <source>
        <dbReference type="EMBL" id="MBX0303822.1"/>
    </source>
</evidence>
<gene>
    <name evidence="1" type="ORF">EGD98_09095</name>
</gene>
<proteinExistence type="predicted"/>
<name>A0A8J8C7Z8_9EURY</name>
<dbReference type="AlphaFoldDB" id="A0A8J8C7Z8"/>
<sequence>MAVTDRHSDCGDPDRYGNPACETYPWFELDWLVDDPDAPSVLTIVPGTGDSQTAWLSADIQAAIPIEECR</sequence>
<dbReference type="RefSeq" id="WP_220588066.1">
    <property type="nucleotide sequence ID" value="NZ_RKLQ01000002.1"/>
</dbReference>
<comment type="caution">
    <text evidence="1">The sequence shown here is derived from an EMBL/GenBank/DDBJ whole genome shotgun (WGS) entry which is preliminary data.</text>
</comment>
<keyword evidence="2" id="KW-1185">Reference proteome</keyword>
<reference evidence="1" key="1">
    <citation type="submission" date="2021-06" db="EMBL/GenBank/DDBJ databases">
        <title>Halomicroarcula sp. F24A a new haloarchaeum isolated from saline soil.</title>
        <authorList>
            <person name="Duran-Viseras A."/>
            <person name="Sanchez-Porro C."/>
            <person name="Ventosa A."/>
        </authorList>
    </citation>
    <scope>NUCLEOTIDE SEQUENCE</scope>
    <source>
        <strain evidence="1">F24A</strain>
    </source>
</reference>
<organism evidence="1 2">
    <name type="scientific">Haloarcula salinisoli</name>
    <dbReference type="NCBI Taxonomy" id="2487746"/>
    <lineage>
        <taxon>Archaea</taxon>
        <taxon>Methanobacteriati</taxon>
        <taxon>Methanobacteriota</taxon>
        <taxon>Stenosarchaea group</taxon>
        <taxon>Halobacteria</taxon>
        <taxon>Halobacteriales</taxon>
        <taxon>Haloarculaceae</taxon>
        <taxon>Haloarcula</taxon>
    </lineage>
</organism>
<protein>
    <submittedName>
        <fullName evidence="1">Uncharacterized protein</fullName>
    </submittedName>
</protein>
<accession>A0A8J8C7Z8</accession>
<evidence type="ECO:0000313" key="2">
    <source>
        <dbReference type="Proteomes" id="UP000783863"/>
    </source>
</evidence>
<dbReference type="Proteomes" id="UP000783863">
    <property type="component" value="Unassembled WGS sequence"/>
</dbReference>